<keyword evidence="5" id="KW-0547">Nucleotide-binding</keyword>
<evidence type="ECO:0000256" key="13">
    <source>
        <dbReference type="SAM" id="MobiDB-lite"/>
    </source>
</evidence>
<evidence type="ECO:0000256" key="3">
    <source>
        <dbReference type="ARBA" id="ARBA00006793"/>
    </source>
</evidence>
<dbReference type="GO" id="GO:0051276">
    <property type="term" value="P:chromosome organization"/>
    <property type="evidence" value="ECO:0007669"/>
    <property type="project" value="InterPro"/>
</dbReference>
<evidence type="ECO:0000256" key="7">
    <source>
        <dbReference type="ARBA" id="ARBA00022840"/>
    </source>
</evidence>
<feature type="coiled-coil region" evidence="12">
    <location>
        <begin position="695"/>
        <end position="736"/>
    </location>
</feature>
<feature type="coiled-coil region" evidence="12">
    <location>
        <begin position="861"/>
        <end position="931"/>
    </location>
</feature>
<dbReference type="Proteomes" id="UP000018144">
    <property type="component" value="Unassembled WGS sequence"/>
</dbReference>
<organism evidence="16 17">
    <name type="scientific">Pyronema omphalodes (strain CBS 100304)</name>
    <name type="common">Pyronema confluens</name>
    <dbReference type="NCBI Taxonomy" id="1076935"/>
    <lineage>
        <taxon>Eukaryota</taxon>
        <taxon>Fungi</taxon>
        <taxon>Dikarya</taxon>
        <taxon>Ascomycota</taxon>
        <taxon>Pezizomycotina</taxon>
        <taxon>Pezizomycetes</taxon>
        <taxon>Pezizales</taxon>
        <taxon>Pyronemataceae</taxon>
        <taxon>Pyronema</taxon>
    </lineage>
</organism>
<evidence type="ECO:0000313" key="17">
    <source>
        <dbReference type="Proteomes" id="UP000018144"/>
    </source>
</evidence>
<evidence type="ECO:0000256" key="2">
    <source>
        <dbReference type="ARBA" id="ARBA00004286"/>
    </source>
</evidence>
<dbReference type="OMA" id="MCHDHFY"/>
<feature type="compositionally biased region" description="Polar residues" evidence="13">
    <location>
        <begin position="1"/>
        <end position="11"/>
    </location>
</feature>
<keyword evidence="11" id="KW-0539">Nucleus</keyword>
<dbReference type="PANTHER" id="PTHR19306">
    <property type="entry name" value="STRUCTURAL MAINTENANCE OF CHROMOSOMES 5,6 SMC5, SMC6"/>
    <property type="match status" value="1"/>
</dbReference>
<evidence type="ECO:0000256" key="5">
    <source>
        <dbReference type="ARBA" id="ARBA00022741"/>
    </source>
</evidence>
<dbReference type="InterPro" id="IPR036277">
    <property type="entry name" value="SMC_hinge_sf"/>
</dbReference>
<dbReference type="PANTHER" id="PTHR19306:SF6">
    <property type="entry name" value="STRUCTURAL MAINTENANCE OF CHROMOSOMES PROTEIN 6"/>
    <property type="match status" value="1"/>
</dbReference>
<dbReference type="OrthoDB" id="10265785at2759"/>
<keyword evidence="7" id="KW-0067">ATP-binding</keyword>
<dbReference type="InterPro" id="IPR003395">
    <property type="entry name" value="RecF/RecN/SMC_N"/>
</dbReference>
<dbReference type="GO" id="GO:0000724">
    <property type="term" value="P:double-strand break repair via homologous recombination"/>
    <property type="evidence" value="ECO:0007669"/>
    <property type="project" value="TreeGrafter"/>
</dbReference>
<comment type="similarity">
    <text evidence="3">Belongs to the SMC family. SMC6 subfamily.</text>
</comment>
<dbReference type="SUPFAM" id="SSF57997">
    <property type="entry name" value="Tropomyosin"/>
    <property type="match status" value="1"/>
</dbReference>
<dbReference type="GO" id="GO:0003697">
    <property type="term" value="F:single-stranded DNA binding"/>
    <property type="evidence" value="ECO:0007669"/>
    <property type="project" value="TreeGrafter"/>
</dbReference>
<gene>
    <name evidence="16" type="ORF">PCON_07347</name>
</gene>
<name>U4L0N0_PYROM</name>
<feature type="domain" description="SMC hinge" evidence="15">
    <location>
        <begin position="536"/>
        <end position="645"/>
    </location>
</feature>
<dbReference type="eggNOG" id="KOG0250">
    <property type="taxonomic scope" value="Eukaryota"/>
</dbReference>
<evidence type="ECO:0000259" key="15">
    <source>
        <dbReference type="Pfam" id="PF06470"/>
    </source>
</evidence>
<comment type="subcellular location">
    <subcellularLocation>
        <location evidence="2">Chromosome</location>
    </subcellularLocation>
    <subcellularLocation>
        <location evidence="1">Nucleus</location>
    </subcellularLocation>
</comment>
<dbReference type="InterPro" id="IPR010935">
    <property type="entry name" value="SMC_hinge"/>
</dbReference>
<keyword evidence="4" id="KW-0158">Chromosome</keyword>
<keyword evidence="9" id="KW-0233">DNA recombination</keyword>
<sequence>MAPQKRGQQQLSEDSEEYDDDRSPVQAKRARIQGSTEEDNDEVFYDAEGRMDEDTLDQIMTQRIMNKNALGQQENVAAEGGVVTKIVCENFMCHRYLEIPLGPFLNFVIGHNGSGKSAVLTALTLCLGGKPQATSRGTALKSFIKEGQDTARITVCLKNGGNDAYRQDVYGDLIKVQRIFSKDGGSQYKLKSRDDKIISNKKEELEAIADHYGLQVDNPMTILSQDQAKQFLNTSTNVEKYRFFHRGVQLSQLDQDYKLISIAIKNTEQMLLSKQEALDILKTKVAEAEQKVKMHESQDGLRKQFDEVRGQCVWIQVQSAKEHVDQHESRLATITERIQQAEAARDEASAFYEDADKKMEAAIRRIAEQNTEVEKAEEEKKMVQDNIDHNKNEIIKIVGEIRKVHPEIKKSDSKIRDTEEKIANEEVRLAERNGGSSARLKEQIDQANLEIEELKKDIKNLELKHSTEEKELRELSHRKKQIRDRIDAKQNDLHNAQNLLNSLSQAGRTFMSVFHQSVHSVLRDIENERRWRDKPIGPLGSYVTLKDPKWMDIVERFFGASLEGFVVTNHQDGQLLKEILKRNRCSSQFYVSAPAQFTPDEPSERFKTVLRILDISDDAVRRQFIVSNACEQAILIEDLEEANEVMSRRQHGDHIQQCFALNAKHPGMGHRVGGGIGVKSVTPVGRWGRASRMRSQNNNLQIDSTNRQIQELQQEIHQLNQQLQEIDHKMSQFNRSMQSFNSRKRTMVMEVTRRQDRIDDWNSKIEVMAADGQLGVLQQTLKATSLPSPLIYYLLTSPLGLESRQEELKRIDENHQLEMRGVEQDLQVARQGYADAQRDAEAISQRRHSSLIDKNKAIDRATKLRDLLVASEAELEEYKKVHQEHIAQALQVSPPVDIPAGATYDSITRRLNSIKKELEQAEKALGESKEQSINTFTTVATEYHKSKAQFQAFDSVLSAAAKALDERIERFKKFQDFISARARAQFQFMMSERAFRGRLRLEHHMKPPELIIEVQPGSDNSGSRAPKSLSGGERSFSTICLLLSLWEAMGSPIRCLDEFDVFMDSVNRSISVSMMIAAAERSIGKQFVFITPQSMDRAVSTKCKIYRMPDPERGNQTRLTT</sequence>
<dbReference type="Pfam" id="PF06470">
    <property type="entry name" value="SMC_hinge"/>
    <property type="match status" value="1"/>
</dbReference>
<accession>U4L0N0</accession>
<dbReference type="GO" id="GO:0035861">
    <property type="term" value="C:site of double-strand break"/>
    <property type="evidence" value="ECO:0007669"/>
    <property type="project" value="TreeGrafter"/>
</dbReference>
<dbReference type="EMBL" id="HF935374">
    <property type="protein sequence ID" value="CCX07758.1"/>
    <property type="molecule type" value="Genomic_DNA"/>
</dbReference>
<dbReference type="STRING" id="1076935.U4L0N0"/>
<evidence type="ECO:0000256" key="8">
    <source>
        <dbReference type="ARBA" id="ARBA00023054"/>
    </source>
</evidence>
<protein>
    <submittedName>
        <fullName evidence="16">Similar to Structural maintenance of chromosomes protein 6 acc. no. P53692</fullName>
    </submittedName>
</protein>
<evidence type="ECO:0000313" key="16">
    <source>
        <dbReference type="EMBL" id="CCX07758.1"/>
    </source>
</evidence>
<dbReference type="SUPFAM" id="SSF75553">
    <property type="entry name" value="Smc hinge domain"/>
    <property type="match status" value="1"/>
</dbReference>
<evidence type="ECO:0000256" key="6">
    <source>
        <dbReference type="ARBA" id="ARBA00022763"/>
    </source>
</evidence>
<evidence type="ECO:0000256" key="11">
    <source>
        <dbReference type="ARBA" id="ARBA00023242"/>
    </source>
</evidence>
<keyword evidence="17" id="KW-1185">Reference proteome</keyword>
<proteinExistence type="inferred from homology"/>
<reference evidence="16 17" key="1">
    <citation type="journal article" date="2013" name="PLoS Genet.">
        <title>The genome and development-dependent transcriptomes of Pyronema confluens: a window into fungal evolution.</title>
        <authorList>
            <person name="Traeger S."/>
            <person name="Altegoer F."/>
            <person name="Freitag M."/>
            <person name="Gabaldon T."/>
            <person name="Kempken F."/>
            <person name="Kumar A."/>
            <person name="Marcet-Houben M."/>
            <person name="Poggeler S."/>
            <person name="Stajich J.E."/>
            <person name="Nowrousian M."/>
        </authorList>
    </citation>
    <scope>NUCLEOTIDE SEQUENCE [LARGE SCALE GENOMIC DNA]</scope>
    <source>
        <strain evidence="17">CBS 100304</strain>
        <tissue evidence="16">Vegetative mycelium</tissue>
    </source>
</reference>
<keyword evidence="6" id="KW-0227">DNA damage</keyword>
<feature type="region of interest" description="Disordered" evidence="13">
    <location>
        <begin position="1013"/>
        <end position="1032"/>
    </location>
</feature>
<keyword evidence="10" id="KW-0234">DNA repair</keyword>
<dbReference type="InterPro" id="IPR027417">
    <property type="entry name" value="P-loop_NTPase"/>
</dbReference>
<dbReference type="SUPFAM" id="SSF52540">
    <property type="entry name" value="P-loop containing nucleoside triphosphate hydrolases"/>
    <property type="match status" value="1"/>
</dbReference>
<dbReference type="Pfam" id="PF02463">
    <property type="entry name" value="SMC_N"/>
    <property type="match status" value="1"/>
</dbReference>
<evidence type="ECO:0000256" key="10">
    <source>
        <dbReference type="ARBA" id="ARBA00023204"/>
    </source>
</evidence>
<feature type="domain" description="RecF/RecN/SMC N-terminal" evidence="14">
    <location>
        <begin position="83"/>
        <end position="1093"/>
    </location>
</feature>
<evidence type="ECO:0000256" key="1">
    <source>
        <dbReference type="ARBA" id="ARBA00004123"/>
    </source>
</evidence>
<dbReference type="GO" id="GO:0030915">
    <property type="term" value="C:Smc5-Smc6 complex"/>
    <property type="evidence" value="ECO:0007669"/>
    <property type="project" value="TreeGrafter"/>
</dbReference>
<dbReference type="GO" id="GO:0003684">
    <property type="term" value="F:damaged DNA binding"/>
    <property type="evidence" value="ECO:0007669"/>
    <property type="project" value="TreeGrafter"/>
</dbReference>
<feature type="region of interest" description="Disordered" evidence="13">
    <location>
        <begin position="1"/>
        <end position="44"/>
    </location>
</feature>
<dbReference type="GO" id="GO:0005634">
    <property type="term" value="C:nucleus"/>
    <property type="evidence" value="ECO:0007669"/>
    <property type="project" value="UniProtKB-SubCell"/>
</dbReference>
<dbReference type="SUPFAM" id="SSF90257">
    <property type="entry name" value="Myosin rod fragments"/>
    <property type="match status" value="1"/>
</dbReference>
<dbReference type="AlphaFoldDB" id="U4L0N0"/>
<evidence type="ECO:0000256" key="9">
    <source>
        <dbReference type="ARBA" id="ARBA00023172"/>
    </source>
</evidence>
<dbReference type="Gene3D" id="3.40.50.300">
    <property type="entry name" value="P-loop containing nucleotide triphosphate hydrolases"/>
    <property type="match status" value="2"/>
</dbReference>
<feature type="coiled-coil region" evidence="12">
    <location>
        <begin position="264"/>
        <end position="506"/>
    </location>
</feature>
<evidence type="ECO:0000256" key="4">
    <source>
        <dbReference type="ARBA" id="ARBA00022454"/>
    </source>
</evidence>
<keyword evidence="8 12" id="KW-0175">Coiled coil</keyword>
<dbReference type="GO" id="GO:0005524">
    <property type="term" value="F:ATP binding"/>
    <property type="evidence" value="ECO:0007669"/>
    <property type="project" value="UniProtKB-KW"/>
</dbReference>
<evidence type="ECO:0000259" key="14">
    <source>
        <dbReference type="Pfam" id="PF02463"/>
    </source>
</evidence>
<evidence type="ECO:0000256" key="12">
    <source>
        <dbReference type="SAM" id="Coils"/>
    </source>
</evidence>